<dbReference type="EMBL" id="JAHGAV010000026">
    <property type="protein sequence ID" value="KAG6937289.1"/>
    <property type="molecule type" value="Genomic_DNA"/>
</dbReference>
<dbReference type="InterPro" id="IPR007856">
    <property type="entry name" value="SapB_1"/>
</dbReference>
<evidence type="ECO:0000256" key="17">
    <source>
        <dbReference type="ARBA" id="ARBA00041094"/>
    </source>
</evidence>
<dbReference type="PANTHER" id="PTHR11480">
    <property type="entry name" value="SAPOSIN-RELATED"/>
    <property type="match status" value="1"/>
</dbReference>
<dbReference type="Pfam" id="PF03489">
    <property type="entry name" value="SapB_2"/>
    <property type="match status" value="2"/>
</dbReference>
<evidence type="ECO:0000259" key="21">
    <source>
        <dbReference type="PROSITE" id="PS51110"/>
    </source>
</evidence>
<keyword evidence="4" id="KW-0767">Surface film</keyword>
<comment type="function">
    <text evidence="15">Saposin-B stimulates the hydrolysis of galacto-cerebroside sulfate by arylsulfatase A (EC 3.1.6.8), GM1 gangliosides by beta-galactosidase (EC 3.2.1.23) and globotriaosylceramide by alpha-galactosidase A (EC 3.2.1.22). Saposin-B forms a solubilizing complex with the substrates of the sphingolipid hydrolases.</text>
</comment>
<dbReference type="GO" id="GO:0019216">
    <property type="term" value="P:regulation of lipid metabolic process"/>
    <property type="evidence" value="ECO:0007669"/>
    <property type="project" value="UniProtKB-UniRule"/>
</dbReference>
<dbReference type="AlphaFoldDB" id="A0A8T1T890"/>
<dbReference type="GO" id="GO:0006665">
    <property type="term" value="P:sphingolipid metabolic process"/>
    <property type="evidence" value="ECO:0007669"/>
    <property type="project" value="UniProtKB-UniRule"/>
</dbReference>
<feature type="disulfide bond" evidence="19">
    <location>
        <begin position="119"/>
        <end position="131"/>
    </location>
</feature>
<feature type="disulfide bond" evidence="19">
    <location>
        <begin position="336"/>
        <end position="400"/>
    </location>
</feature>
<comment type="function">
    <text evidence="13">Pulmonary surfactant-associated proteins promote alveolar stability by lowering the surface tension at the air-liquid interface in the peripheral air spaces. SP-B increases the collapse pressure of palmitic acid to nearly 70 millinewtons per meter.</text>
</comment>
<feature type="disulfide bond" evidence="19">
    <location>
        <begin position="224"/>
        <end position="288"/>
    </location>
</feature>
<evidence type="ECO:0000256" key="7">
    <source>
        <dbReference type="ARBA" id="ARBA00022729"/>
    </source>
</evidence>
<feature type="domain" description="Saposin A-type" evidence="21">
    <location>
        <begin position="43"/>
        <end position="83"/>
    </location>
</feature>
<evidence type="ECO:0000313" key="22">
    <source>
        <dbReference type="EMBL" id="KAG6937289.1"/>
    </source>
</evidence>
<evidence type="ECO:0000256" key="5">
    <source>
        <dbReference type="ARBA" id="ARBA00022525"/>
    </source>
</evidence>
<evidence type="ECO:0000256" key="13">
    <source>
        <dbReference type="ARBA" id="ARBA00037221"/>
    </source>
</evidence>
<keyword evidence="8" id="KW-0677">Repeat</keyword>
<dbReference type="PANTHER" id="PTHR11480:SF36">
    <property type="entry name" value="PROSAPOSIN"/>
    <property type="match status" value="1"/>
</dbReference>
<dbReference type="Pfam" id="PF02199">
    <property type="entry name" value="SapA"/>
    <property type="match status" value="2"/>
</dbReference>
<feature type="disulfide bond" evidence="19">
    <location>
        <begin position="91"/>
        <end position="157"/>
    </location>
</feature>
<dbReference type="InterPro" id="IPR003119">
    <property type="entry name" value="SAP_A"/>
</dbReference>
<dbReference type="GO" id="GO:0005764">
    <property type="term" value="C:lysosome"/>
    <property type="evidence" value="ECO:0007669"/>
    <property type="project" value="UniProtKB-UniRule"/>
</dbReference>
<dbReference type="GO" id="GO:0007585">
    <property type="term" value="P:respiratory gaseous exchange by respiratory system"/>
    <property type="evidence" value="ECO:0007669"/>
    <property type="project" value="UniProtKB-KW"/>
</dbReference>
<comment type="function">
    <text evidence="12">Saposin-A and saposin-C stimulate the hydrolysis of glucosylceramide by beta-glucosylceramidase (EC 3.2.1.45) and galactosylceramide by beta-galactosylceramidase (EC 3.2.1.46). Saposin-C apparently acts by combining with the enzyme and acidic lipid to form an activated complex, rather than by solubilizing the substrate.</text>
</comment>
<comment type="caution">
    <text evidence="22">The sequence shown here is derived from an EMBL/GenBank/DDBJ whole genome shotgun (WGS) entry which is preliminary data.</text>
</comment>
<dbReference type="Gene3D" id="1.10.225.10">
    <property type="entry name" value="Saposin-like"/>
    <property type="match status" value="4"/>
</dbReference>
<evidence type="ECO:0000256" key="9">
    <source>
        <dbReference type="ARBA" id="ARBA00023157"/>
    </source>
</evidence>
<dbReference type="GO" id="GO:0005576">
    <property type="term" value="C:extracellular region"/>
    <property type="evidence" value="ECO:0007669"/>
    <property type="project" value="UniProtKB-SubCell"/>
</dbReference>
<feature type="disulfide bond" evidence="19">
    <location>
        <begin position="88"/>
        <end position="163"/>
    </location>
</feature>
<dbReference type="GO" id="GO:0007193">
    <property type="term" value="P:adenylate cyclase-inhibiting G protein-coupled receptor signaling pathway"/>
    <property type="evidence" value="ECO:0007669"/>
    <property type="project" value="UniProtKB-UniRule"/>
</dbReference>
<keyword evidence="9 19" id="KW-1015">Disulfide bond</keyword>
<evidence type="ECO:0000256" key="2">
    <source>
        <dbReference type="ARBA" id="ARBA00004371"/>
    </source>
</evidence>
<evidence type="ECO:0000259" key="20">
    <source>
        <dbReference type="PROSITE" id="PS50015"/>
    </source>
</evidence>
<keyword evidence="23" id="KW-1185">Reference proteome</keyword>
<comment type="function">
    <text evidence="14">Saposin-D is a specific sphingomyelin phosphodiesterase activator (EC 3.1.4.12).</text>
</comment>
<proteinExistence type="predicted"/>
<feature type="disulfide bond" evidence="19">
    <location>
        <begin position="461"/>
        <end position="472"/>
    </location>
</feature>
<keyword evidence="7" id="KW-0732">Signal</keyword>
<dbReference type="InterPro" id="IPR008138">
    <property type="entry name" value="SapB_2"/>
</dbReference>
<dbReference type="InterPro" id="IPR051428">
    <property type="entry name" value="Sphingo_Act-Surfact_Prot"/>
</dbReference>
<dbReference type="FunFam" id="1.10.225.10:FF:000002">
    <property type="entry name" value="prosaposin isoform X2"/>
    <property type="match status" value="2"/>
</dbReference>
<dbReference type="SMART" id="SM00741">
    <property type="entry name" value="SapB"/>
    <property type="match status" value="4"/>
</dbReference>
<feature type="domain" description="Saposin B-type" evidence="20">
    <location>
        <begin position="217"/>
        <end position="298"/>
    </location>
</feature>
<reference evidence="22 23" key="1">
    <citation type="journal article" date="2020" name="G3 (Bethesda)">
        <title>Draft Genome of the Common Snapping Turtle, Chelydra serpentina, a Model for Phenotypic Plasticity in Reptiles.</title>
        <authorList>
            <person name="Das D."/>
            <person name="Singh S.K."/>
            <person name="Bierstedt J."/>
            <person name="Erickson A."/>
            <person name="Galli G.L.J."/>
            <person name="Crossley D.A. 2nd"/>
            <person name="Rhen T."/>
        </authorList>
    </citation>
    <scope>NUCLEOTIDE SEQUENCE [LARGE SCALE GENOMIC DNA]</scope>
    <source>
        <strain evidence="22">KW</strain>
    </source>
</reference>
<comment type="subunit">
    <text evidence="3">Homodimer; disulfide-linked.</text>
</comment>
<keyword evidence="6" id="KW-0305">Gaseous exchange</keyword>
<feature type="disulfide bond" evidence="19">
    <location>
        <begin position="364"/>
        <end position="375"/>
    </location>
</feature>
<dbReference type="InterPro" id="IPR021165">
    <property type="entry name" value="Saposin_chordata"/>
</dbReference>
<dbReference type="InterPro" id="IPR011001">
    <property type="entry name" value="Saposin-like"/>
</dbReference>
<dbReference type="Proteomes" id="UP000765507">
    <property type="component" value="Unassembled WGS sequence"/>
</dbReference>
<evidence type="ECO:0000256" key="15">
    <source>
        <dbReference type="ARBA" id="ARBA00037606"/>
    </source>
</evidence>
<keyword evidence="11" id="KW-0458">Lysosome</keyword>
<protein>
    <recommendedName>
        <fullName evidence="16">Prosaposin</fullName>
    </recommendedName>
    <alternativeName>
        <fullName evidence="17">Pulmonary surfactant-associated protein B</fullName>
    </alternativeName>
    <alternativeName>
        <fullName evidence="18">Pulmonary surfactant-associated proteolipid SPL(Phe)</fullName>
    </alternativeName>
</protein>
<evidence type="ECO:0000256" key="4">
    <source>
        <dbReference type="ARBA" id="ARBA00022439"/>
    </source>
</evidence>
<dbReference type="PROSITE" id="PS50015">
    <property type="entry name" value="SAP_B"/>
    <property type="match status" value="4"/>
</dbReference>
<feature type="disulfide bond" evidence="19">
    <location>
        <begin position="221"/>
        <end position="294"/>
    </location>
</feature>
<evidence type="ECO:0000256" key="3">
    <source>
        <dbReference type="ARBA" id="ARBA00011748"/>
    </source>
</evidence>
<feature type="domain" description="Saposin B-type" evidence="20">
    <location>
        <begin position="426"/>
        <end position="507"/>
    </location>
</feature>
<evidence type="ECO:0000256" key="11">
    <source>
        <dbReference type="ARBA" id="ARBA00023228"/>
    </source>
</evidence>
<dbReference type="Pfam" id="PF05184">
    <property type="entry name" value="SapB_1"/>
    <property type="match status" value="3"/>
</dbReference>
<feature type="disulfide bond" evidence="19">
    <location>
        <begin position="333"/>
        <end position="406"/>
    </location>
</feature>
<accession>A0A8T1T890</accession>
<evidence type="ECO:0000256" key="18">
    <source>
        <dbReference type="ARBA" id="ARBA00041785"/>
    </source>
</evidence>
<feature type="disulfide bond" evidence="19">
    <location>
        <begin position="430"/>
        <end position="503"/>
    </location>
</feature>
<keyword evidence="10" id="KW-0325">Glycoprotein</keyword>
<name>A0A8T1T890_CHESE</name>
<feature type="domain" description="Saposin B-type" evidence="20">
    <location>
        <begin position="84"/>
        <end position="167"/>
    </location>
</feature>
<evidence type="ECO:0000256" key="16">
    <source>
        <dbReference type="ARBA" id="ARBA00040265"/>
    </source>
</evidence>
<dbReference type="SUPFAM" id="SSF47862">
    <property type="entry name" value="Saposin"/>
    <property type="match status" value="4"/>
</dbReference>
<evidence type="ECO:0000256" key="10">
    <source>
        <dbReference type="ARBA" id="ARBA00023180"/>
    </source>
</evidence>
<dbReference type="PRINTS" id="PR01797">
    <property type="entry name" value="SAPOSIN"/>
</dbReference>
<evidence type="ECO:0000256" key="19">
    <source>
        <dbReference type="PIRSR" id="PIRSR002431-1"/>
    </source>
</evidence>
<evidence type="ECO:0000256" key="6">
    <source>
        <dbReference type="ARBA" id="ARBA00022713"/>
    </source>
</evidence>
<dbReference type="InterPro" id="IPR008139">
    <property type="entry name" value="SaposinB_dom"/>
</dbReference>
<evidence type="ECO:0000256" key="14">
    <source>
        <dbReference type="ARBA" id="ARBA00037231"/>
    </source>
</evidence>
<evidence type="ECO:0000256" key="1">
    <source>
        <dbReference type="ARBA" id="ARBA00004364"/>
    </source>
</evidence>
<feature type="disulfide bond" evidence="19">
    <location>
        <begin position="433"/>
        <end position="497"/>
    </location>
</feature>
<evidence type="ECO:0000256" key="8">
    <source>
        <dbReference type="ARBA" id="ARBA00022737"/>
    </source>
</evidence>
<comment type="subcellular location">
    <subcellularLocation>
        <location evidence="2">Lysosome</location>
    </subcellularLocation>
    <subcellularLocation>
        <location evidence="1">Secreted</location>
        <location evidence="1">Extracellular space</location>
        <location evidence="1">Surface film</location>
    </subcellularLocation>
</comment>
<keyword evidence="5" id="KW-0964">Secreted</keyword>
<organism evidence="22 23">
    <name type="scientific">Chelydra serpentina</name>
    <name type="common">Snapping turtle</name>
    <name type="synonym">Testudo serpentina</name>
    <dbReference type="NCBI Taxonomy" id="8475"/>
    <lineage>
        <taxon>Eukaryota</taxon>
        <taxon>Metazoa</taxon>
        <taxon>Chordata</taxon>
        <taxon>Craniata</taxon>
        <taxon>Vertebrata</taxon>
        <taxon>Euteleostomi</taxon>
        <taxon>Archelosauria</taxon>
        <taxon>Testudinata</taxon>
        <taxon>Testudines</taxon>
        <taxon>Cryptodira</taxon>
        <taxon>Durocryptodira</taxon>
        <taxon>Americhelydia</taxon>
        <taxon>Chelydroidea</taxon>
        <taxon>Chelydridae</taxon>
        <taxon>Chelydra</taxon>
    </lineage>
</organism>
<sequence>METYGQGLYMEQCGVTLLQRLNILLIVQFENGLTLSLAAVASPVSWQNGCTEGPENWCQDLQTALRCGAVEHCQQTVWNKLPVKSIPCQMCKMVVSMVGKILQDNRTDERIRAFLDKSCQYLPFQDWSVKCKKMVDTGMIMIVELSKQVLSNPDVVCRAITLCKSMETHEDAPKIQKPLQSNEIPVMDFPEMASPFLANVPLLLYPQDKTQQETWEGGHFCGDCVKLVADIQEKMRTGPFFTESLVATAKQLCEHLGPNMADGCKSYIFEHSEFAIQFMTHMHPKDVCGRVGFCPSLKSVPLQSLGPAKVMHMSNMKEPVKENPGPENNPALCRMCEVAVKAAESLLNNNMTEEEIVHEMEKVCYMLPHGVLGQCKDFVDSYGKAVVVMLLEATNPEVVCIMLKVCPKTSPSHTERSALEPLPVNAGEFCNVCQIVVTYIDNELEENETQAEIGTLLVKGCHLLPKPLTDKCDEIVLQYEPEAIRLLVQIMDPSFVCTKIGACASSKEDLMGEDPCVWGPSYWCKNMETATQCNAVEHCKRHIWY</sequence>
<feature type="disulfide bond" evidence="19">
    <location>
        <begin position="253"/>
        <end position="264"/>
    </location>
</feature>
<dbReference type="FunFam" id="1.10.225.10:FF:000008">
    <property type="entry name" value="Pulmonary surfactant-associated protein B"/>
    <property type="match status" value="1"/>
</dbReference>
<dbReference type="InterPro" id="IPR008373">
    <property type="entry name" value="Saposin"/>
</dbReference>
<evidence type="ECO:0000256" key="12">
    <source>
        <dbReference type="ARBA" id="ARBA00037150"/>
    </source>
</evidence>
<feature type="domain" description="Saposin A-type" evidence="21">
    <location>
        <begin position="509"/>
        <end position="545"/>
    </location>
</feature>
<feature type="domain" description="Saposin B-type" evidence="20">
    <location>
        <begin position="329"/>
        <end position="410"/>
    </location>
</feature>
<dbReference type="PROSITE" id="PS51110">
    <property type="entry name" value="SAP_A"/>
    <property type="match status" value="2"/>
</dbReference>
<dbReference type="PIRSF" id="PIRSF002431">
    <property type="entry name" value="Saposin"/>
    <property type="match status" value="1"/>
</dbReference>
<dbReference type="GO" id="GO:0016020">
    <property type="term" value="C:membrane"/>
    <property type="evidence" value="ECO:0007669"/>
    <property type="project" value="GOC"/>
</dbReference>
<dbReference type="SMART" id="SM00162">
    <property type="entry name" value="SAPA"/>
    <property type="match status" value="2"/>
</dbReference>
<dbReference type="OrthoDB" id="69496at2759"/>
<gene>
    <name evidence="22" type="ORF">G0U57_010279</name>
</gene>
<evidence type="ECO:0000313" key="23">
    <source>
        <dbReference type="Proteomes" id="UP000765507"/>
    </source>
</evidence>